<dbReference type="EMBL" id="MU274901">
    <property type="protein sequence ID" value="KAI0093514.1"/>
    <property type="molecule type" value="Genomic_DNA"/>
</dbReference>
<dbReference type="Proteomes" id="UP001055072">
    <property type="component" value="Unassembled WGS sequence"/>
</dbReference>
<evidence type="ECO:0000313" key="1">
    <source>
        <dbReference type="EMBL" id="KAI0093514.1"/>
    </source>
</evidence>
<gene>
    <name evidence="1" type="ORF">BDY19DRAFT_917387</name>
</gene>
<proteinExistence type="predicted"/>
<protein>
    <submittedName>
        <fullName evidence="1">Fungal-specific transcription factor domain-containing protein</fullName>
    </submittedName>
</protein>
<sequence>MDNGSPSATDQSSKQPPKHSRQRNSSSTDASQPKKGRAQRAKPTPAPDTPARESSPATTVDHARISNVRDQPQSEAAPTRYPVHTSPYPVTPQQPYVYAMNGNPYQSGPSPYHTQSQAAPGHNGHPAQVGPGIPGHQYPYAVTHPAYGYSTYSPYPSMVMYAAGPSHTAHADQASAESSPPPSSTTGKRKRKYTMQHLPHDDSRANSSTTDSTGDTSRATVGSNSTSQADAKKRTKTQRACDSCRSRKIRCDVLPDSDPPVCQHCKQYGFDCTFFLPITETRFKKKKLEQEPDSDKGKERSTQSPHLDGVRGSDIRVFGFPDKGPTSPAYLLHSQALISSRTYESYDTRYHHSWDVSANGDGVIQVHEPQPSDSTSLHPKPVDLRIERDVVEKLVNAYFQEIAPILPIVTKEEFIASNPPQPILLYSVCLVAAARREVPQQVFDSVRYAVNSLIKAEDVLSTASIVNLQSLLVLAMVGDCHSSFAPSALSTLWVRLGCAIRMAQDLGLHRAEAVKQNIELRRRLWSICVILDRWVSVTYGHPFMIDAGDCDARLPSSGDARDLYIDQLVRLSVIVGKVMKNIYTPAGLNMTDDRKLQGILDELENWKMKLPPELQFRGPETPISAGILYLLYCCVNMLFWRVFMRISYTCPEHIKFALTVQKWTELVKLTGDAIDWLDVHERAYDVWMLVSYCSTLCAFVQYHTYGRRGEQEALAKLRKLRDCVHRWENSINSDHMSARRKVCFPLPRSSPRR</sequence>
<comment type="caution">
    <text evidence="1">The sequence shown here is derived from an EMBL/GenBank/DDBJ whole genome shotgun (WGS) entry which is preliminary data.</text>
</comment>
<organism evidence="1 2">
    <name type="scientific">Irpex rosettiformis</name>
    <dbReference type="NCBI Taxonomy" id="378272"/>
    <lineage>
        <taxon>Eukaryota</taxon>
        <taxon>Fungi</taxon>
        <taxon>Dikarya</taxon>
        <taxon>Basidiomycota</taxon>
        <taxon>Agaricomycotina</taxon>
        <taxon>Agaricomycetes</taxon>
        <taxon>Polyporales</taxon>
        <taxon>Irpicaceae</taxon>
        <taxon>Irpex</taxon>
    </lineage>
</organism>
<name>A0ACB8UGV3_9APHY</name>
<keyword evidence="2" id="KW-1185">Reference proteome</keyword>
<evidence type="ECO:0000313" key="2">
    <source>
        <dbReference type="Proteomes" id="UP001055072"/>
    </source>
</evidence>
<reference evidence="1" key="1">
    <citation type="journal article" date="2021" name="Environ. Microbiol.">
        <title>Gene family expansions and transcriptome signatures uncover fungal adaptations to wood decay.</title>
        <authorList>
            <person name="Hage H."/>
            <person name="Miyauchi S."/>
            <person name="Viragh M."/>
            <person name="Drula E."/>
            <person name="Min B."/>
            <person name="Chaduli D."/>
            <person name="Navarro D."/>
            <person name="Favel A."/>
            <person name="Norest M."/>
            <person name="Lesage-Meessen L."/>
            <person name="Balint B."/>
            <person name="Merenyi Z."/>
            <person name="de Eugenio L."/>
            <person name="Morin E."/>
            <person name="Martinez A.T."/>
            <person name="Baldrian P."/>
            <person name="Stursova M."/>
            <person name="Martinez M.J."/>
            <person name="Novotny C."/>
            <person name="Magnuson J.K."/>
            <person name="Spatafora J.W."/>
            <person name="Maurice S."/>
            <person name="Pangilinan J."/>
            <person name="Andreopoulos W."/>
            <person name="LaButti K."/>
            <person name="Hundley H."/>
            <person name="Na H."/>
            <person name="Kuo A."/>
            <person name="Barry K."/>
            <person name="Lipzen A."/>
            <person name="Henrissat B."/>
            <person name="Riley R."/>
            <person name="Ahrendt S."/>
            <person name="Nagy L.G."/>
            <person name="Grigoriev I.V."/>
            <person name="Martin F."/>
            <person name="Rosso M.N."/>
        </authorList>
    </citation>
    <scope>NUCLEOTIDE SEQUENCE</scope>
    <source>
        <strain evidence="1">CBS 384.51</strain>
    </source>
</reference>
<accession>A0ACB8UGV3</accession>